<evidence type="ECO:0000259" key="1">
    <source>
        <dbReference type="PROSITE" id="PS51186"/>
    </source>
</evidence>
<comment type="caution">
    <text evidence="2">The sequence shown here is derived from an EMBL/GenBank/DDBJ whole genome shotgun (WGS) entry which is preliminary data.</text>
</comment>
<sequence>MKPRGIRGVDDRLRLRQVLERDRAFLYGVFESTRAKEFARTGWSAQRIAQMLAEQFSMQDTYYRSHYPNGCFDVIELDGQPIGRLYHDWSGSEARLIDIALLPAYRGAGIGTRLMQAFVAHAAAKAMRIVLYVEMDNAVQALYRRLGFEAAGENGVYLRMQRPGTAFDGAQGMPVRVHASDGAT</sequence>
<dbReference type="InterPro" id="IPR050276">
    <property type="entry name" value="MshD_Acetyltransferase"/>
</dbReference>
<reference evidence="2 3" key="1">
    <citation type="submission" date="2018-01" db="EMBL/GenBank/DDBJ databases">
        <title>Whole genome analyses suggest that Burkholderia sensu lato contains two further novel genera in the rhizoxinica-symbiotica group Mycetohabitans gen. nov., and Trinickia gen. nov.: implications for the evolution of diazotrophy and nodulation in the Burkholderiaceae.</title>
        <authorList>
            <person name="Estrada-de los Santos P."/>
            <person name="Palmer M."/>
            <person name="Chavez-Ramirez B."/>
            <person name="Beukes C."/>
            <person name="Steenkamp E.T."/>
            <person name="Hirsch A.M."/>
            <person name="Manyaka P."/>
            <person name="Maluk M."/>
            <person name="Lafos M."/>
            <person name="Crook M."/>
            <person name="Gross E."/>
            <person name="Simon M.F."/>
            <person name="Bueno dos Reis Junior F."/>
            <person name="Poole P.S."/>
            <person name="Venter S.N."/>
            <person name="James E.K."/>
        </authorList>
    </citation>
    <scope>NUCLEOTIDE SEQUENCE [LARGE SCALE GENOMIC DNA]</scope>
    <source>
        <strain evidence="2 3">GIMN1.004</strain>
    </source>
</reference>
<evidence type="ECO:0000313" key="2">
    <source>
        <dbReference type="EMBL" id="PMS23306.1"/>
    </source>
</evidence>
<feature type="domain" description="N-acetyltransferase" evidence="1">
    <location>
        <begin position="13"/>
        <end position="165"/>
    </location>
</feature>
<dbReference type="PANTHER" id="PTHR43617">
    <property type="entry name" value="L-AMINO ACID N-ACETYLTRANSFERASE"/>
    <property type="match status" value="1"/>
</dbReference>
<dbReference type="EMBL" id="PNYA01000002">
    <property type="protein sequence ID" value="PMS23306.1"/>
    <property type="molecule type" value="Genomic_DNA"/>
</dbReference>
<dbReference type="Gene3D" id="3.40.630.30">
    <property type="match status" value="1"/>
</dbReference>
<keyword evidence="3" id="KW-1185">Reference proteome</keyword>
<accession>A0A2N7W1L6</accession>
<dbReference type="GO" id="GO:0016747">
    <property type="term" value="F:acyltransferase activity, transferring groups other than amino-acyl groups"/>
    <property type="evidence" value="ECO:0007669"/>
    <property type="project" value="InterPro"/>
</dbReference>
<dbReference type="AlphaFoldDB" id="A0A2N7W1L6"/>
<dbReference type="SUPFAM" id="SSF55729">
    <property type="entry name" value="Acyl-CoA N-acyltransferases (Nat)"/>
    <property type="match status" value="1"/>
</dbReference>
<dbReference type="Pfam" id="PF00583">
    <property type="entry name" value="Acetyltransf_1"/>
    <property type="match status" value="1"/>
</dbReference>
<gene>
    <name evidence="2" type="ORF">C0Z18_02450</name>
</gene>
<keyword evidence="2" id="KW-0808">Transferase</keyword>
<organism evidence="2 3">
    <name type="scientific">Trinickia dabaoshanensis</name>
    <dbReference type="NCBI Taxonomy" id="564714"/>
    <lineage>
        <taxon>Bacteria</taxon>
        <taxon>Pseudomonadati</taxon>
        <taxon>Pseudomonadota</taxon>
        <taxon>Betaproteobacteria</taxon>
        <taxon>Burkholderiales</taxon>
        <taxon>Burkholderiaceae</taxon>
        <taxon>Trinickia</taxon>
    </lineage>
</organism>
<dbReference type="Proteomes" id="UP000235616">
    <property type="component" value="Unassembled WGS sequence"/>
</dbReference>
<name>A0A2N7W1L6_9BURK</name>
<evidence type="ECO:0000313" key="3">
    <source>
        <dbReference type="Proteomes" id="UP000235616"/>
    </source>
</evidence>
<dbReference type="CDD" id="cd04301">
    <property type="entry name" value="NAT_SF"/>
    <property type="match status" value="1"/>
</dbReference>
<dbReference type="PROSITE" id="PS51186">
    <property type="entry name" value="GNAT"/>
    <property type="match status" value="1"/>
</dbReference>
<dbReference type="OrthoDB" id="5525374at2"/>
<dbReference type="InterPro" id="IPR016181">
    <property type="entry name" value="Acyl_CoA_acyltransferase"/>
</dbReference>
<protein>
    <submittedName>
        <fullName evidence="2">N-acetyltransferase</fullName>
    </submittedName>
</protein>
<dbReference type="InterPro" id="IPR000182">
    <property type="entry name" value="GNAT_dom"/>
</dbReference>
<proteinExistence type="predicted"/>